<keyword evidence="3" id="KW-0067">ATP-binding</keyword>
<evidence type="ECO:0000259" key="1">
    <source>
        <dbReference type="Pfam" id="PF13173"/>
    </source>
</evidence>
<dbReference type="SUPFAM" id="SSF52540">
    <property type="entry name" value="P-loop containing nucleoside triphosphate hydrolases"/>
    <property type="match status" value="1"/>
</dbReference>
<dbReference type="Pfam" id="PF13173">
    <property type="entry name" value="AAA_14"/>
    <property type="match status" value="1"/>
</dbReference>
<evidence type="ECO:0000259" key="2">
    <source>
        <dbReference type="Pfam" id="PF13635"/>
    </source>
</evidence>
<dbReference type="EMBL" id="DUFW01000050">
    <property type="protein sequence ID" value="HIH21632.1"/>
    <property type="molecule type" value="Genomic_DNA"/>
</dbReference>
<reference evidence="4" key="1">
    <citation type="journal article" date="2020" name="bioRxiv">
        <title>A rank-normalized archaeal taxonomy based on genome phylogeny resolves widespread incomplete and uneven classifications.</title>
        <authorList>
            <person name="Rinke C."/>
            <person name="Chuvochina M."/>
            <person name="Mussig A.J."/>
            <person name="Chaumeil P.-A."/>
            <person name="Waite D.W."/>
            <person name="Whitman W.B."/>
            <person name="Parks D.H."/>
            <person name="Hugenholtz P."/>
        </authorList>
    </citation>
    <scope>NUCLEOTIDE SEQUENCE [LARGE SCALE GENOMIC DNA]</scope>
</reference>
<gene>
    <name evidence="3" type="ORF">HA222_03175</name>
</gene>
<proteinExistence type="predicted"/>
<dbReference type="Pfam" id="PF13635">
    <property type="entry name" value="DUF4143"/>
    <property type="match status" value="1"/>
</dbReference>
<sequence length="428" mass="50089">MDVAKLVEWNPWWEAGIMPEELKGKPRPQYSQLVDSAEIKEVTIITGVRRSGKSTLMYQMIDALLKNGTSPKQILFVNFEDKKLIKDSIDEIYSSYRQSMNLDSKAYIFLDEVHRQKGWESWVRKKYDLKAPDKFVISGSCSYLLKKEYSTLLTGRNITFEVLPLSFEEFLLFKNTSVDKSNLKKGILLEKTKLRILKSLDEYLRLGGFPEVAFKQENFKVKLLEQYFDDILYKDIVDRYNLNSQKAKDFALYLATNFTSLVSLRNARNSLQMSYDTIKDYLSYYKEAFLFFTIDHFSYSFKEQKTLASKVYCIDNGLRNAVSFKFSKDEGKLAENCVLLQLKRQGRQVYYWKNKGEVDFVIKNKDSSLTAINVSYTDEIDERETKALLDFKEKFKPKTKELILLTKTTEKKVQGIKTTPLWKWLLLA</sequence>
<dbReference type="InterPro" id="IPR027417">
    <property type="entry name" value="P-loop_NTPase"/>
</dbReference>
<dbReference type="Proteomes" id="UP000590964">
    <property type="component" value="Unassembled WGS sequence"/>
</dbReference>
<name>A0A7J4JV28_9ARCH</name>
<dbReference type="GO" id="GO:0005524">
    <property type="term" value="F:ATP binding"/>
    <property type="evidence" value="ECO:0007669"/>
    <property type="project" value="UniProtKB-KW"/>
</dbReference>
<accession>A0A7J4JV28</accession>
<dbReference type="PANTHER" id="PTHR33295:SF8">
    <property type="entry name" value="AAA+ ATPASE DOMAIN-CONTAINING PROTEIN"/>
    <property type="match status" value="1"/>
</dbReference>
<feature type="domain" description="DUF4143" evidence="2">
    <location>
        <begin position="234"/>
        <end position="376"/>
    </location>
</feature>
<evidence type="ECO:0000313" key="3">
    <source>
        <dbReference type="EMBL" id="HIH21632.1"/>
    </source>
</evidence>
<evidence type="ECO:0000313" key="4">
    <source>
        <dbReference type="Proteomes" id="UP000590964"/>
    </source>
</evidence>
<dbReference type="InterPro" id="IPR025420">
    <property type="entry name" value="DUF4143"/>
</dbReference>
<keyword evidence="3" id="KW-0547">Nucleotide-binding</keyword>
<organism evidence="3 4">
    <name type="scientific">Candidatus Iainarchaeum sp</name>
    <dbReference type="NCBI Taxonomy" id="3101447"/>
    <lineage>
        <taxon>Archaea</taxon>
        <taxon>Candidatus Iainarchaeota</taxon>
        <taxon>Candidatus Iainarchaeia</taxon>
        <taxon>Candidatus Iainarchaeales</taxon>
        <taxon>Candidatus Iainarchaeaceae</taxon>
        <taxon>Candidatus Iainarchaeum</taxon>
    </lineage>
</organism>
<dbReference type="PANTHER" id="PTHR33295">
    <property type="entry name" value="ATPASE"/>
    <property type="match status" value="1"/>
</dbReference>
<dbReference type="AlphaFoldDB" id="A0A7J4JV28"/>
<feature type="domain" description="AAA" evidence="1">
    <location>
        <begin position="41"/>
        <end position="171"/>
    </location>
</feature>
<protein>
    <submittedName>
        <fullName evidence="3">ATP-binding protein</fullName>
    </submittedName>
</protein>
<dbReference type="InterPro" id="IPR041682">
    <property type="entry name" value="AAA_14"/>
</dbReference>
<comment type="caution">
    <text evidence="3">The sequence shown here is derived from an EMBL/GenBank/DDBJ whole genome shotgun (WGS) entry which is preliminary data.</text>
</comment>